<gene>
    <name evidence="1" type="ordered locus">Saro_3230</name>
</gene>
<keyword evidence="2" id="KW-1185">Reference proteome</keyword>
<dbReference type="STRING" id="279238.Saro_3230"/>
<evidence type="ECO:0000313" key="2">
    <source>
        <dbReference type="Proteomes" id="UP000009134"/>
    </source>
</evidence>
<dbReference type="KEGG" id="nar:Saro_3230"/>
<sequence>MARLGFGFRGGRRSAMRGGAAARPALTPGDAWNGTAGSGFAQVPADPVRTTAKPALRLMVPPNQAFTGELLVGVYAAANCNGSLADNLGLAKVRFHFEGRQIDIAAPSFETFDDANDQPVTYYGWWVRLRHDGRNGDASLYVEAVPADPTMQSRVIGPYLFMPSAALHDLELTVAPSLPTVAGSRYQSITAALTYCAAQGRQRPRITITEARDDYLLGGIGAPFTYTTAKGRATIEASVPVTIRGTTTYADATPRTKYDGLCFRGANITIDMATAANVYHEGVGNQHWFDGVKVINSAGRGALAYLGGPRQYGVARNNPYLTECQISDLPTAVNGASLVRGCTITRGFADAFTEVRCAVGNRLDDHDGYVDWAKDVNAFTVTYTGPGTTATLELAGVNEAGSRTFTAKVDGTTVGTFTTDRFYTATNGRNSSVVNWLNGLSGWSAALQDDTRRASVLSVVGGKGAGFTARNCKNVTLQLVTMFDQHGDVWQHLTTGSPITENVIVADNVITNFAGQCFFIASSFAARDFIFLNNGFHGKPGPSYAGDYNVRNDFFSQVSRSGVKSHVVFAHNSMTQGWLLRPADGFNADGYCLWANNVARSMAWVGTPDADIRIVNNHLLAGATLPAGTTGSSMGGTEEDLWQNPAAGDFTPRGALLTNLKPPSLRNDRNRKARGASDCAGLIALQ</sequence>
<dbReference type="AlphaFoldDB" id="Q2G3A8"/>
<proteinExistence type="predicted"/>
<dbReference type="HOGENOM" id="CLU_401062_0_0_5"/>
<organism evidence="1 2">
    <name type="scientific">Novosphingobium aromaticivorans (strain ATCC 700278 / DSM 12444 / CCUG 56034 / CIP 105152 / NBRC 16084 / F199)</name>
    <dbReference type="NCBI Taxonomy" id="279238"/>
    <lineage>
        <taxon>Bacteria</taxon>
        <taxon>Pseudomonadati</taxon>
        <taxon>Pseudomonadota</taxon>
        <taxon>Alphaproteobacteria</taxon>
        <taxon>Sphingomonadales</taxon>
        <taxon>Sphingomonadaceae</taxon>
        <taxon>Novosphingobium</taxon>
    </lineage>
</organism>
<dbReference type="eggNOG" id="ENOG502ZZCQ">
    <property type="taxonomic scope" value="Bacteria"/>
</dbReference>
<dbReference type="Proteomes" id="UP000009134">
    <property type="component" value="Chromosome"/>
</dbReference>
<accession>Q2G3A8</accession>
<evidence type="ECO:0000313" key="1">
    <source>
        <dbReference type="EMBL" id="ABD27665.1"/>
    </source>
</evidence>
<dbReference type="SUPFAM" id="SSF51126">
    <property type="entry name" value="Pectin lyase-like"/>
    <property type="match status" value="1"/>
</dbReference>
<dbReference type="InterPro" id="IPR011050">
    <property type="entry name" value="Pectin_lyase_fold/virulence"/>
</dbReference>
<protein>
    <submittedName>
        <fullName evidence="1">Uncharacterized protein</fullName>
    </submittedName>
</protein>
<dbReference type="EMBL" id="CP000248">
    <property type="protein sequence ID" value="ABD27665.1"/>
    <property type="molecule type" value="Genomic_DNA"/>
</dbReference>
<reference evidence="2" key="1">
    <citation type="submission" date="2006-01" db="EMBL/GenBank/DDBJ databases">
        <title>Complete sequence of Novosphingobium aromaticivorans DSM 12444.</title>
        <authorList>
            <consortium name="US DOE Joint Genome Institute"/>
            <person name="Copeland A."/>
            <person name="Lucas S."/>
            <person name="Lapidus A."/>
            <person name="Barry K."/>
            <person name="Detter J.C."/>
            <person name="Glavina T."/>
            <person name="Hammon N."/>
            <person name="Israni S."/>
            <person name="Pitluck S."/>
            <person name="Chain P."/>
            <person name="Malfatti S."/>
            <person name="Shin M."/>
            <person name="Vergez L."/>
            <person name="Schmutz J."/>
            <person name="Larimer F."/>
            <person name="Land M."/>
            <person name="Kyrpides N."/>
            <person name="Ivanova N."/>
            <person name="Fredrickson J."/>
            <person name="Balkwill D."/>
            <person name="Romine M.F."/>
            <person name="Richardson P."/>
        </authorList>
    </citation>
    <scope>NUCLEOTIDE SEQUENCE [LARGE SCALE GENOMIC DNA]</scope>
    <source>
        <strain evidence="2">ATCC 700278 / DSM 12444 / CCUG 56034 / CIP 105152 / NBRC 16084 / F199</strain>
    </source>
</reference>
<name>Q2G3A8_NOVAD</name>